<evidence type="ECO:0000313" key="8">
    <source>
        <dbReference type="EMBL" id="EWH09947.1"/>
    </source>
</evidence>
<dbReference type="Proteomes" id="UP000019276">
    <property type="component" value="Unassembled WGS sequence"/>
</dbReference>
<keyword evidence="8" id="KW-0969">Cilium</keyword>
<dbReference type="Pfam" id="PF03963">
    <property type="entry name" value="FlgD"/>
    <property type="match status" value="1"/>
</dbReference>
<protein>
    <recommendedName>
        <fullName evidence="2 5">Basal-body rod modification protein FlgD</fullName>
    </recommendedName>
</protein>
<accession>W7QLW8</accession>
<evidence type="ECO:0000256" key="5">
    <source>
        <dbReference type="RuleBase" id="RU362076"/>
    </source>
</evidence>
<feature type="domain" description="FlgD/Vpr Ig-like" evidence="6">
    <location>
        <begin position="139"/>
        <end position="196"/>
    </location>
</feature>
<keyword evidence="8" id="KW-0282">Flagellum</keyword>
<organism evidence="8 9">
    <name type="scientific">Catenovulum agarivorans DS-2</name>
    <dbReference type="NCBI Taxonomy" id="1328313"/>
    <lineage>
        <taxon>Bacteria</taxon>
        <taxon>Pseudomonadati</taxon>
        <taxon>Pseudomonadota</taxon>
        <taxon>Gammaproteobacteria</taxon>
        <taxon>Alteromonadales</taxon>
        <taxon>Alteromonadaceae</taxon>
        <taxon>Catenovulum</taxon>
    </lineage>
</organism>
<dbReference type="InterPro" id="IPR025963">
    <property type="entry name" value="FLgD_Tudor"/>
</dbReference>
<evidence type="ECO:0000313" key="9">
    <source>
        <dbReference type="Proteomes" id="UP000019276"/>
    </source>
</evidence>
<reference evidence="8 9" key="1">
    <citation type="journal article" date="2014" name="Genome Announc.">
        <title>Draft Genome Sequence of the Agar-Degrading Bacterium Catenovulum sp. Strain DS-2, Isolated from Intestines of Haliotis diversicolor.</title>
        <authorList>
            <person name="Shan D."/>
            <person name="Li X."/>
            <person name="Gu Z."/>
            <person name="Wei G."/>
            <person name="Gao Z."/>
            <person name="Shao Z."/>
        </authorList>
    </citation>
    <scope>NUCLEOTIDE SEQUENCE [LARGE SCALE GENOMIC DNA]</scope>
    <source>
        <strain evidence="8 9">DS-2</strain>
    </source>
</reference>
<keyword evidence="9" id="KW-1185">Reference proteome</keyword>
<dbReference type="Gene3D" id="2.30.30.910">
    <property type="match status" value="1"/>
</dbReference>
<evidence type="ECO:0000256" key="1">
    <source>
        <dbReference type="ARBA" id="ARBA00010577"/>
    </source>
</evidence>
<dbReference type="InterPro" id="IPR025965">
    <property type="entry name" value="FlgD/Vpr_Ig-like"/>
</dbReference>
<proteinExistence type="inferred from homology"/>
<gene>
    <name evidence="8" type="primary">flgD</name>
    <name evidence="8" type="ORF">DS2_09982</name>
</gene>
<dbReference type="AlphaFoldDB" id="W7QLW8"/>
<dbReference type="GO" id="GO:0044781">
    <property type="term" value="P:bacterial-type flagellum organization"/>
    <property type="evidence" value="ECO:0007669"/>
    <property type="project" value="UniProtKB-UniRule"/>
</dbReference>
<dbReference type="PATRIC" id="fig|1328313.3.peg.2043"/>
<keyword evidence="8" id="KW-0966">Cell projection</keyword>
<evidence type="ECO:0000256" key="3">
    <source>
        <dbReference type="ARBA" id="ARBA00022795"/>
    </source>
</evidence>
<evidence type="ECO:0000259" key="7">
    <source>
        <dbReference type="Pfam" id="PF13861"/>
    </source>
</evidence>
<keyword evidence="3 5" id="KW-1005">Bacterial flagellum biogenesis</keyword>
<dbReference type="RefSeq" id="WP_035014613.1">
    <property type="nucleotide sequence ID" value="NZ_ARZY01000017.1"/>
</dbReference>
<comment type="caution">
    <text evidence="8">The sequence shown here is derived from an EMBL/GenBank/DDBJ whole genome shotgun (WGS) entry which is preliminary data.</text>
</comment>
<comment type="similarity">
    <text evidence="1 5">Belongs to the FlgD family.</text>
</comment>
<dbReference type="STRING" id="1328313.DS2_09982"/>
<dbReference type="EMBL" id="ARZY01000017">
    <property type="protein sequence ID" value="EWH09947.1"/>
    <property type="molecule type" value="Genomic_DNA"/>
</dbReference>
<feature type="domain" description="FlgD Tudor-like" evidence="7">
    <location>
        <begin position="102"/>
        <end position="241"/>
    </location>
</feature>
<evidence type="ECO:0000256" key="4">
    <source>
        <dbReference type="ARBA" id="ARBA00024746"/>
    </source>
</evidence>
<dbReference type="eggNOG" id="COG1843">
    <property type="taxonomic scope" value="Bacteria"/>
</dbReference>
<sequence>MSTIDTNNSNILENLRKTEQANQNQSEAERNTMGQEDFFSLLTTQLAAQDPTNPASNEEMISQMTSFTMAEGITDLGDKFDTFTGQFSEFLANNSVNQTSNKALQASSMVGRQVLVESEQGALFQVGEDSYMMPAQLMFEGGMNDIRVNVQDSSGKTIQTLELGASSEGPLTYTWDGKNSAGEQMPAGLYKIEATGIDPSSGQRTDITNGSYSTVSSVRFGAGNALDMNLAGLGNFSMDDIIEVAP</sequence>
<name>W7QLW8_9ALTE</name>
<dbReference type="Gene3D" id="2.60.40.4070">
    <property type="match status" value="1"/>
</dbReference>
<evidence type="ECO:0000259" key="6">
    <source>
        <dbReference type="Pfam" id="PF13860"/>
    </source>
</evidence>
<dbReference type="Pfam" id="PF13860">
    <property type="entry name" value="FlgD_ig"/>
    <property type="match status" value="1"/>
</dbReference>
<dbReference type="OrthoDB" id="9785233at2"/>
<dbReference type="Pfam" id="PF13861">
    <property type="entry name" value="FLgD_tudor"/>
    <property type="match status" value="1"/>
</dbReference>
<evidence type="ECO:0000256" key="2">
    <source>
        <dbReference type="ARBA" id="ARBA00016013"/>
    </source>
</evidence>
<comment type="function">
    <text evidence="4 5">Required for flagellar hook formation. May act as a scaffolding protein.</text>
</comment>
<dbReference type="InterPro" id="IPR005648">
    <property type="entry name" value="FlgD"/>
</dbReference>